<feature type="compositionally biased region" description="Low complexity" evidence="1">
    <location>
        <begin position="271"/>
        <end position="288"/>
    </location>
</feature>
<evidence type="ECO:0000313" key="2">
    <source>
        <dbReference type="EMBL" id="ABW35054.1"/>
    </source>
</evidence>
<feature type="compositionally biased region" description="Acidic residues" evidence="1">
    <location>
        <begin position="289"/>
        <end position="303"/>
    </location>
</feature>
<feature type="compositionally biased region" description="Low complexity" evidence="1">
    <location>
        <begin position="318"/>
        <end position="329"/>
    </location>
</feature>
<dbReference type="Proteomes" id="UP000002431">
    <property type="component" value="Plasmid pDGEO02"/>
</dbReference>
<feature type="region of interest" description="Disordered" evidence="1">
    <location>
        <begin position="215"/>
        <end position="329"/>
    </location>
</feature>
<sequence>MSLQAMVQVIERCPEKGGEYVVLLALANRADERGRGVWYDPARLAFEARMTPQHFRVVLGKLLAGGRVLFEPGAGPQGRDLLHLNLPAHRLTCETWDKLGEARRATKRACARKPLGRPAGRKNKNRPGTERNASFPAGNVEPGAERNAFWPLRDLNLSPKRNVSFSEKKKFFPENALPYRPGAAFSARYSPVRSLKEVVIELVGDAREAEAAGASGLAAGKLPDPLDHQGGEEEQNTDRAGGNLSTSPDDLGLTSDAEAWDEADDLLFGSPGAPVAGLAPDGAAPGGAEDADLPDSPENDDLEAGNVSGTATSTENLPPARRGGRAAPGSPVYERLKALCGGSIQNPNIVGLLKEKTRADNPRELWLALTLAEIEDARVEAQARAQRGEVTFRTALLEALDGLVDGSGVTRPEKPAFIPFDQRPRPGDGGAGVRKLPYRDGQRVRCDGRLGVVVAATADARQATVTVDLDDGERMVLTGERDFLRLRDALDAPPPPPPTHNSTTPVGSRWGSVRLSSGRLVYRAC</sequence>
<dbReference type="RefSeq" id="WP_012173332.1">
    <property type="nucleotide sequence ID" value="NC_009939.1"/>
</dbReference>
<gene>
    <name evidence="2" type="ORF">Dgeo_3013</name>
</gene>
<proteinExistence type="predicted"/>
<feature type="compositionally biased region" description="Basic residues" evidence="1">
    <location>
        <begin position="107"/>
        <end position="125"/>
    </location>
</feature>
<dbReference type="KEGG" id="dge:Dgeo_3013"/>
<keyword evidence="2" id="KW-0614">Plasmid</keyword>
<dbReference type="AlphaFoldDB" id="A8ZRE5"/>
<reference evidence="2" key="1">
    <citation type="submission" date="2007-10" db="EMBL/GenBank/DDBJ databases">
        <title>Complete sequence of Plasmid2 pDGEO02 of Deinococcus geothermalis DSM 11300.</title>
        <authorList>
            <consortium name="US DOE Joint Genome Institute"/>
            <person name="Copeland A."/>
            <person name="Lucas S."/>
            <person name="Lapidus A."/>
            <person name="Barry K."/>
            <person name="Detter J.C."/>
            <person name="Glavina del Rio T."/>
            <person name="Hammon N."/>
            <person name="Israni S."/>
            <person name="Dalin E."/>
            <person name="Tice H."/>
            <person name="Pitluck S."/>
            <person name="Brettin T."/>
            <person name="Bruce D."/>
            <person name="Han C."/>
            <person name="Tapia R."/>
            <person name="Saunders E."/>
            <person name="Gilna P."/>
            <person name="Schmutz J."/>
            <person name="Larimer F."/>
            <person name="Land M."/>
            <person name="Hauser L."/>
            <person name="Kyrpides N."/>
            <person name="Kim E."/>
            <person name="Daly M.J."/>
            <person name="Fredrickson J.K."/>
            <person name="Makarova K.S."/>
            <person name="Gaidamakova E.K."/>
            <person name="Zhai M."/>
            <person name="Richardson P."/>
        </authorList>
    </citation>
    <scope>NUCLEOTIDE SEQUENCE [LARGE SCALE GENOMIC DNA]</scope>
    <source>
        <strain evidence="2">DSM 11300</strain>
        <plasmid evidence="2">pDGEO02</plasmid>
    </source>
</reference>
<keyword evidence="3" id="KW-1185">Reference proteome</keyword>
<name>A8ZRE5_DEIGD</name>
<feature type="region of interest" description="Disordered" evidence="1">
    <location>
        <begin position="489"/>
        <end position="510"/>
    </location>
</feature>
<geneLocation type="plasmid" evidence="2 3">
    <name>pDGEO02</name>
</geneLocation>
<dbReference type="HOGENOM" id="CLU_518487_0_0_0"/>
<accession>A8ZRE5</accession>
<feature type="region of interest" description="Disordered" evidence="1">
    <location>
        <begin position="107"/>
        <end position="140"/>
    </location>
</feature>
<evidence type="ECO:0000313" key="3">
    <source>
        <dbReference type="Proteomes" id="UP000002431"/>
    </source>
</evidence>
<dbReference type="EMBL" id="CP000856">
    <property type="protein sequence ID" value="ABW35054.1"/>
    <property type="molecule type" value="Genomic_DNA"/>
</dbReference>
<evidence type="ECO:0000256" key="1">
    <source>
        <dbReference type="SAM" id="MobiDB-lite"/>
    </source>
</evidence>
<feature type="compositionally biased region" description="Polar residues" evidence="1">
    <location>
        <begin position="307"/>
        <end position="316"/>
    </location>
</feature>
<protein>
    <submittedName>
        <fullName evidence="2">Uncharacterized protein</fullName>
    </submittedName>
</protein>
<organism evidence="2 3">
    <name type="scientific">Deinococcus geothermalis (strain DSM 11300 / CIP 105573 / AG-3a)</name>
    <dbReference type="NCBI Taxonomy" id="319795"/>
    <lineage>
        <taxon>Bacteria</taxon>
        <taxon>Thermotogati</taxon>
        <taxon>Deinococcota</taxon>
        <taxon>Deinococci</taxon>
        <taxon>Deinococcales</taxon>
        <taxon>Deinococcaceae</taxon>
        <taxon>Deinococcus</taxon>
    </lineage>
</organism>